<gene>
    <name evidence="8" type="ORF">B9Z65_5442</name>
</gene>
<feature type="compositionally biased region" description="Polar residues" evidence="6">
    <location>
        <begin position="494"/>
        <end position="529"/>
    </location>
</feature>
<protein>
    <recommendedName>
        <fullName evidence="7">C3H1-type domain-containing protein</fullName>
    </recommendedName>
</protein>
<dbReference type="GO" id="GO:0003723">
    <property type="term" value="F:RNA binding"/>
    <property type="evidence" value="ECO:0007669"/>
    <property type="project" value="InterPro"/>
</dbReference>
<feature type="compositionally biased region" description="Acidic residues" evidence="6">
    <location>
        <begin position="555"/>
        <end position="565"/>
    </location>
</feature>
<keyword evidence="1 5" id="KW-0479">Metal-binding</keyword>
<feature type="domain" description="C3H1-type" evidence="7">
    <location>
        <begin position="103"/>
        <end position="130"/>
    </location>
</feature>
<sequence length="606" mass="63947">MNFGQQLPQIHTDGHFKKRTSGDFSSPQMGPGEMPPNSAHNGHMPMVIPGQGRGMQQQYGAGFAAARSPPKQKSTSHVPCKFFPIGQCQAGAACQFSHDLDPMTQNAPCKYFARGSCKFGQGCALMHMLPDGRVVNRPTRGGHGFNRRGPSNGHMYAGNSSSPVAINTQDPGAMPLDPMAFQNQDPGSAYTHQPNSPIFKAEMYPPEGSPPFGSPPRDFLNPLRSPPRPGLSARDAQLPSSWDSQGVSQAARNGPYAASVPGRFGLESPPSSYPNKAQLGNTALRDRDSAFGDTANLDGMLHGLGSSPRENEPLTFSKRPLHSERFARSRPFISSSLDVRNTQFLGELSNSDPDGGDSDDGAGEDLLPSSLHDLLPTDKPRRASRSGPPEDESNPHWTSAPRRIISNGGHAEPKTGSLSPHSASPSRYSAMWAARSSGKPDSEVNSVSAFGHVGSPLRPSNLRTSSTTATSPPNASDTNLSMLTSQLQRAKLNNGASGSPTASGLHPTSSPASNVLSSRGTASSNSRQAQGLGAGERSLSGNFSNTLGRERIEEESIFSMEEETGGLESSEAEPSPHQRNASAGNAWGMGRPSTVGVGVIGSPRGK</sequence>
<feature type="region of interest" description="Disordered" evidence="6">
    <location>
        <begin position="1"/>
        <end position="59"/>
    </location>
</feature>
<feature type="compositionally biased region" description="Acidic residues" evidence="6">
    <location>
        <begin position="354"/>
        <end position="363"/>
    </location>
</feature>
<evidence type="ECO:0000256" key="4">
    <source>
        <dbReference type="ARBA" id="ARBA00022833"/>
    </source>
</evidence>
<feature type="region of interest" description="Disordered" evidence="6">
    <location>
        <begin position="178"/>
        <end position="606"/>
    </location>
</feature>
<dbReference type="SUPFAM" id="SSF90229">
    <property type="entry name" value="CCCH zinc finger"/>
    <property type="match status" value="2"/>
</dbReference>
<feature type="compositionally biased region" description="Polar residues" evidence="6">
    <location>
        <begin position="477"/>
        <end position="488"/>
    </location>
</feature>
<dbReference type="Proteomes" id="UP000243723">
    <property type="component" value="Unassembled WGS sequence"/>
</dbReference>
<dbReference type="PROSITE" id="PS50103">
    <property type="entry name" value="ZF_C3H1"/>
    <property type="match status" value="2"/>
</dbReference>
<keyword evidence="2" id="KW-0677">Repeat</keyword>
<evidence type="ECO:0000313" key="8">
    <source>
        <dbReference type="EMBL" id="PSK46474.1"/>
    </source>
</evidence>
<keyword evidence="9" id="KW-1185">Reference proteome</keyword>
<dbReference type="GO" id="GO:0005634">
    <property type="term" value="C:nucleus"/>
    <property type="evidence" value="ECO:0007669"/>
    <property type="project" value="TreeGrafter"/>
</dbReference>
<keyword evidence="4 5" id="KW-0862">Zinc</keyword>
<feature type="zinc finger region" description="C3H1-type" evidence="5">
    <location>
        <begin position="103"/>
        <end position="130"/>
    </location>
</feature>
<feature type="zinc finger region" description="C3H1-type" evidence="5">
    <location>
        <begin position="74"/>
        <end position="101"/>
    </location>
</feature>
<feature type="compositionally biased region" description="Polar residues" evidence="6">
    <location>
        <begin position="238"/>
        <end position="251"/>
    </location>
</feature>
<feature type="compositionally biased region" description="Polar residues" evidence="6">
    <location>
        <begin position="269"/>
        <end position="281"/>
    </location>
</feature>
<accession>A0A2P7ZE39</accession>
<evidence type="ECO:0000256" key="3">
    <source>
        <dbReference type="ARBA" id="ARBA00022771"/>
    </source>
</evidence>
<dbReference type="EMBL" id="NHZQ01000236">
    <property type="protein sequence ID" value="PSK46474.1"/>
    <property type="molecule type" value="Genomic_DNA"/>
</dbReference>
<dbReference type="OrthoDB" id="411372at2759"/>
<organism evidence="8 9">
    <name type="scientific">Elsinoe australis</name>
    <dbReference type="NCBI Taxonomy" id="40998"/>
    <lineage>
        <taxon>Eukaryota</taxon>
        <taxon>Fungi</taxon>
        <taxon>Dikarya</taxon>
        <taxon>Ascomycota</taxon>
        <taxon>Pezizomycotina</taxon>
        <taxon>Dothideomycetes</taxon>
        <taxon>Dothideomycetidae</taxon>
        <taxon>Myriangiales</taxon>
        <taxon>Elsinoaceae</taxon>
        <taxon>Elsinoe</taxon>
    </lineage>
</organism>
<feature type="compositionally biased region" description="Polar residues" evidence="6">
    <location>
        <begin position="416"/>
        <end position="427"/>
    </location>
</feature>
<feature type="compositionally biased region" description="Low complexity" evidence="6">
    <location>
        <begin position="364"/>
        <end position="374"/>
    </location>
</feature>
<keyword evidence="3 5" id="KW-0863">Zinc-finger</keyword>
<evidence type="ECO:0000256" key="6">
    <source>
        <dbReference type="SAM" id="MobiDB-lite"/>
    </source>
</evidence>
<dbReference type="AlphaFoldDB" id="A0A2P7ZE39"/>
<dbReference type="Gene3D" id="4.10.1000.10">
    <property type="entry name" value="Zinc finger, CCCH-type"/>
    <property type="match status" value="1"/>
</dbReference>
<name>A0A2P7ZE39_9PEZI</name>
<evidence type="ECO:0000256" key="2">
    <source>
        <dbReference type="ARBA" id="ARBA00022737"/>
    </source>
</evidence>
<evidence type="ECO:0000313" key="9">
    <source>
        <dbReference type="Proteomes" id="UP000243723"/>
    </source>
</evidence>
<dbReference type="PANTHER" id="PTHR13119:SF12">
    <property type="entry name" value="PROTEIN SUPPRESSOR OF SABLE"/>
    <property type="match status" value="1"/>
</dbReference>
<proteinExistence type="predicted"/>
<dbReference type="GO" id="GO:0045892">
    <property type="term" value="P:negative regulation of DNA-templated transcription"/>
    <property type="evidence" value="ECO:0007669"/>
    <property type="project" value="InterPro"/>
</dbReference>
<dbReference type="GO" id="GO:0008270">
    <property type="term" value="F:zinc ion binding"/>
    <property type="evidence" value="ECO:0007669"/>
    <property type="project" value="UniProtKB-KW"/>
</dbReference>
<reference evidence="8 9" key="1">
    <citation type="submission" date="2017-05" db="EMBL/GenBank/DDBJ databases">
        <title>Draft genome sequence of Elsinoe australis.</title>
        <authorList>
            <person name="Cheng Q."/>
        </authorList>
    </citation>
    <scope>NUCLEOTIDE SEQUENCE [LARGE SCALE GENOMIC DNA]</scope>
    <source>
        <strain evidence="8 9">NL1</strain>
    </source>
</reference>
<evidence type="ECO:0000256" key="1">
    <source>
        <dbReference type="ARBA" id="ARBA00022723"/>
    </source>
</evidence>
<dbReference type="InterPro" id="IPR036855">
    <property type="entry name" value="Znf_CCCH_sf"/>
</dbReference>
<dbReference type="PANTHER" id="PTHR13119">
    <property type="entry name" value="ZINC FINGER CCCH DOMAIN-CONTAINING PROTEI"/>
    <property type="match status" value="1"/>
</dbReference>
<evidence type="ECO:0000256" key="5">
    <source>
        <dbReference type="PROSITE-ProRule" id="PRU00723"/>
    </source>
</evidence>
<feature type="compositionally biased region" description="Low complexity" evidence="6">
    <location>
        <begin position="464"/>
        <end position="476"/>
    </location>
</feature>
<evidence type="ECO:0000259" key="7">
    <source>
        <dbReference type="PROSITE" id="PS50103"/>
    </source>
</evidence>
<feature type="compositionally biased region" description="Polar residues" evidence="6">
    <location>
        <begin position="332"/>
        <end position="351"/>
    </location>
</feature>
<dbReference type="SMART" id="SM00356">
    <property type="entry name" value="ZnF_C3H1"/>
    <property type="match status" value="2"/>
</dbReference>
<comment type="caution">
    <text evidence="8">The sequence shown here is derived from an EMBL/GenBank/DDBJ whole genome shotgun (WGS) entry which is preliminary data.</text>
</comment>
<feature type="compositionally biased region" description="Polar residues" evidence="6">
    <location>
        <begin position="181"/>
        <end position="196"/>
    </location>
</feature>
<dbReference type="InterPro" id="IPR000571">
    <property type="entry name" value="Znf_CCCH"/>
</dbReference>
<dbReference type="STRING" id="40998.A0A2P7ZE39"/>
<feature type="domain" description="C3H1-type" evidence="7">
    <location>
        <begin position="74"/>
        <end position="101"/>
    </location>
</feature>
<dbReference type="InterPro" id="IPR045124">
    <property type="entry name" value="Su(sable)-like"/>
</dbReference>